<dbReference type="InterPro" id="IPR045854">
    <property type="entry name" value="NO2/SO3_Rdtase_4Fe4S_sf"/>
</dbReference>
<dbReference type="InterPro" id="IPR007419">
    <property type="entry name" value="BFD-like_2Fe2S-bd_dom"/>
</dbReference>
<dbReference type="EC" id="1.7.1.4" evidence="11"/>
<dbReference type="Pfam" id="PF04324">
    <property type="entry name" value="Fer2_BFD"/>
    <property type="match status" value="1"/>
</dbReference>
<evidence type="ECO:0000256" key="1">
    <source>
        <dbReference type="ARBA" id="ARBA00001974"/>
    </source>
</evidence>
<dbReference type="PANTHER" id="PTHR43429">
    <property type="entry name" value="PYRIDINE NUCLEOTIDE-DISULFIDE OXIDOREDUCTASE DOMAIN-CONTAINING"/>
    <property type="match status" value="1"/>
</dbReference>
<evidence type="ECO:0000256" key="5">
    <source>
        <dbReference type="ARBA" id="ARBA00023004"/>
    </source>
</evidence>
<keyword evidence="3" id="KW-0479">Metal-binding</keyword>
<dbReference type="RefSeq" id="WP_101807728.1">
    <property type="nucleotide sequence ID" value="NZ_NFEZ01000002.1"/>
</dbReference>
<dbReference type="AlphaFoldDB" id="A0A2N5NBQ7"/>
<evidence type="ECO:0000256" key="7">
    <source>
        <dbReference type="SAM" id="MobiDB-lite"/>
    </source>
</evidence>
<keyword evidence="11" id="KW-0560">Oxidoreductase</keyword>
<keyword evidence="2" id="KW-0285">Flavoprotein</keyword>
<dbReference type="FunFam" id="3.50.50.60:FF:000033">
    <property type="entry name" value="Nitrite reductase [NAD(P)H], large subunit"/>
    <property type="match status" value="1"/>
</dbReference>
<organism evidence="11 12">
    <name type="scientific">Paenibacillus pasadenensis</name>
    <dbReference type="NCBI Taxonomy" id="217090"/>
    <lineage>
        <taxon>Bacteria</taxon>
        <taxon>Bacillati</taxon>
        <taxon>Bacillota</taxon>
        <taxon>Bacilli</taxon>
        <taxon>Bacillales</taxon>
        <taxon>Paenibacillaceae</taxon>
        <taxon>Paenibacillus</taxon>
    </lineage>
</organism>
<keyword evidence="4" id="KW-0274">FAD</keyword>
<dbReference type="GO" id="GO:0051536">
    <property type="term" value="F:iron-sulfur cluster binding"/>
    <property type="evidence" value="ECO:0007669"/>
    <property type="project" value="UniProtKB-KW"/>
</dbReference>
<dbReference type="Pfam" id="PF07992">
    <property type="entry name" value="Pyr_redox_2"/>
    <property type="match status" value="1"/>
</dbReference>
<evidence type="ECO:0000313" key="12">
    <source>
        <dbReference type="Proteomes" id="UP000234789"/>
    </source>
</evidence>
<dbReference type="Proteomes" id="UP000234789">
    <property type="component" value="Unassembled WGS sequence"/>
</dbReference>
<keyword evidence="12" id="KW-1185">Reference proteome</keyword>
<dbReference type="Gene3D" id="3.30.390.30">
    <property type="match status" value="1"/>
</dbReference>
<dbReference type="SUPFAM" id="SSF56014">
    <property type="entry name" value="Nitrite and sulphite reductase 4Fe-4S domain-like"/>
    <property type="match status" value="1"/>
</dbReference>
<evidence type="ECO:0000256" key="3">
    <source>
        <dbReference type="ARBA" id="ARBA00022723"/>
    </source>
</evidence>
<accession>A0A2N5NBQ7</accession>
<dbReference type="InterPro" id="IPR036188">
    <property type="entry name" value="FAD/NAD-bd_sf"/>
</dbReference>
<comment type="cofactor">
    <cofactor evidence="1">
        <name>FAD</name>
        <dbReference type="ChEBI" id="CHEBI:57692"/>
    </cofactor>
</comment>
<evidence type="ECO:0000256" key="6">
    <source>
        <dbReference type="ARBA" id="ARBA00023014"/>
    </source>
</evidence>
<feature type="region of interest" description="Disordered" evidence="7">
    <location>
        <begin position="735"/>
        <end position="761"/>
    </location>
</feature>
<dbReference type="InterPro" id="IPR050260">
    <property type="entry name" value="FAD-bd_OxRdtase"/>
</dbReference>
<dbReference type="InterPro" id="IPR041854">
    <property type="entry name" value="BFD-like_2Fe2S-bd_dom_sf"/>
</dbReference>
<sequence>MAERKERLVVAGNGMAGLKLLEELARAAPGRYEIAVYGSEPVPAYNRILLSKVLQGGARREEIELKPRSWYEEQGIELRTGEAVASLDPAARVLRTSAGRTDRYDRLVLATGSSAFIPPISGADKKGVIAFRSLADGEAMLEASRSGRSAAVIGGGLLGLEAARGLLHLGMEAHVVHNAAYLMNRQLDRQAARLLQAELERQGMRFHLARDTSEVTGIGRASGLRFRDGSRLQADLIVLAVGIRPNVELARAAGLAVRRAVEVDDRMRTSDPSIYAVGECAEHRGIAYGLVAPLYDQAKVLARELAGAGGAPYEGSIPYSQLKVAGIEVFSVGDAAGHGEEETVQQAYDGLRGTYRRVLARDGKVTAAVLYGDASEGPALLELVRRGAPPEELAASKASRKQAEGGGLSPREAMAAALPDAATVCECNAVAKAAILEAVAGGCGTAEEVRACTGASGSCGGCRPVVEALVRLGAAGKAQARPGGAASPAAGAAAGGTAAAPPLSLPVCGCTELAAAELPAAAARVAEQSGGIGLSPRELRRRLDWGREDGCGECRPALAFYAARHGWAAASLASAQGRGPSFVVQAGRSERRIGMEPPVPVVREAAAAAERMQRRWRRLAWPSPLRAAVSPGPDAPAGTLVADVGLALSPAGWELTAGGSAEGVVRGGRLLAVAETLEEAAEAADACLQRYRSEARWGEPLWQWLERTGEAPLQELLADASSRRELAGALRLAAAERNGDEGGEFEPARQEQREVEEEACP</sequence>
<evidence type="ECO:0000256" key="4">
    <source>
        <dbReference type="ARBA" id="ARBA00022827"/>
    </source>
</evidence>
<dbReference type="InterPro" id="IPR023753">
    <property type="entry name" value="FAD/NAD-binding_dom"/>
</dbReference>
<feature type="domain" description="BFD-like [2Fe-2S]-binding" evidence="8">
    <location>
        <begin position="424"/>
        <end position="470"/>
    </location>
</feature>
<keyword evidence="6" id="KW-0411">Iron-sulfur</keyword>
<evidence type="ECO:0000259" key="8">
    <source>
        <dbReference type="Pfam" id="PF04324"/>
    </source>
</evidence>
<protein>
    <submittedName>
        <fullName evidence="11">Nitrite reductase [NAD(P)H] large subunit</fullName>
        <ecNumber evidence="11">1.7.1.4</ecNumber>
    </submittedName>
</protein>
<evidence type="ECO:0000256" key="2">
    <source>
        <dbReference type="ARBA" id="ARBA00022630"/>
    </source>
</evidence>
<dbReference type="PANTHER" id="PTHR43429:SF3">
    <property type="entry name" value="NITRITE REDUCTASE [NAD(P)H]"/>
    <property type="match status" value="1"/>
</dbReference>
<dbReference type="GO" id="GO:0008942">
    <property type="term" value="F:nitrite reductase [NAD(P)H] activity"/>
    <property type="evidence" value="ECO:0007669"/>
    <property type="project" value="UniProtKB-EC"/>
</dbReference>
<reference evidence="11 12" key="1">
    <citation type="submission" date="2017-05" db="EMBL/GenBank/DDBJ databases">
        <title>Functional genome analysis of Paenibacillus pasadenensis strain R16: insights on endophytic life style and antifungal activity.</title>
        <authorList>
            <person name="Passera A."/>
            <person name="Marcolungo L."/>
            <person name="Casati P."/>
            <person name="Brasca M."/>
            <person name="Quaglino F."/>
            <person name="Delledonne M."/>
        </authorList>
    </citation>
    <scope>NUCLEOTIDE SEQUENCE [LARGE SCALE GENOMIC DNA]</scope>
    <source>
        <strain evidence="11 12">R16</strain>
    </source>
</reference>
<name>A0A2N5NBQ7_9BACL</name>
<evidence type="ECO:0000259" key="10">
    <source>
        <dbReference type="Pfam" id="PF18267"/>
    </source>
</evidence>
<dbReference type="SUPFAM" id="SSF51905">
    <property type="entry name" value="FAD/NAD(P)-binding domain"/>
    <property type="match status" value="2"/>
</dbReference>
<gene>
    <name evidence="11" type="ORF">B8V81_0696</name>
</gene>
<evidence type="ECO:0000313" key="11">
    <source>
        <dbReference type="EMBL" id="PLT47789.1"/>
    </source>
</evidence>
<dbReference type="PRINTS" id="PR00368">
    <property type="entry name" value="FADPNR"/>
</dbReference>
<dbReference type="InterPro" id="IPR041575">
    <property type="entry name" value="Rubredoxin_C"/>
</dbReference>
<proteinExistence type="predicted"/>
<dbReference type="Gene3D" id="1.10.10.1100">
    <property type="entry name" value="BFD-like [2Fe-2S]-binding domain"/>
    <property type="match status" value="1"/>
</dbReference>
<feature type="domain" description="NADH-rubredoxin oxidoreductase C-terminal" evidence="10">
    <location>
        <begin position="318"/>
        <end position="387"/>
    </location>
</feature>
<feature type="domain" description="FAD/NAD(P)-binding" evidence="9">
    <location>
        <begin position="7"/>
        <end position="283"/>
    </location>
</feature>
<evidence type="ECO:0000259" key="9">
    <source>
        <dbReference type="Pfam" id="PF07992"/>
    </source>
</evidence>
<dbReference type="Gene3D" id="3.50.50.60">
    <property type="entry name" value="FAD/NAD(P)-binding domain"/>
    <property type="match status" value="2"/>
</dbReference>
<dbReference type="PRINTS" id="PR00411">
    <property type="entry name" value="PNDRDTASEI"/>
</dbReference>
<dbReference type="InterPro" id="IPR016156">
    <property type="entry name" value="FAD/NAD-linked_Rdtase_dimer_sf"/>
</dbReference>
<dbReference type="GO" id="GO:0046872">
    <property type="term" value="F:metal ion binding"/>
    <property type="evidence" value="ECO:0007669"/>
    <property type="project" value="UniProtKB-KW"/>
</dbReference>
<comment type="caution">
    <text evidence="11">The sequence shown here is derived from an EMBL/GenBank/DDBJ whole genome shotgun (WGS) entry which is preliminary data.</text>
</comment>
<dbReference type="Gene3D" id="3.30.413.10">
    <property type="entry name" value="Sulfite Reductase Hemoprotein, domain 1"/>
    <property type="match status" value="1"/>
</dbReference>
<dbReference type="EMBL" id="NFEZ01000002">
    <property type="protein sequence ID" value="PLT47789.1"/>
    <property type="molecule type" value="Genomic_DNA"/>
</dbReference>
<dbReference type="Pfam" id="PF18267">
    <property type="entry name" value="Rubredoxin_C"/>
    <property type="match status" value="1"/>
</dbReference>
<keyword evidence="5" id="KW-0408">Iron</keyword>